<dbReference type="GO" id="GO:0042602">
    <property type="term" value="F:riboflavin reductase (NADPH) activity"/>
    <property type="evidence" value="ECO:0007669"/>
    <property type="project" value="TreeGrafter"/>
</dbReference>
<dbReference type="Pfam" id="PF13460">
    <property type="entry name" value="NAD_binding_10"/>
    <property type="match status" value="1"/>
</dbReference>
<name>L7L894_9ACTN</name>
<dbReference type="EMBL" id="BANT01000004">
    <property type="protein sequence ID" value="GAC56277.1"/>
    <property type="molecule type" value="Genomic_DNA"/>
</dbReference>
<dbReference type="OrthoDB" id="3763081at2"/>
<dbReference type="Gene3D" id="3.40.50.720">
    <property type="entry name" value="NAD(P)-binding Rossmann-like Domain"/>
    <property type="match status" value="1"/>
</dbReference>
<dbReference type="InterPro" id="IPR051606">
    <property type="entry name" value="Polyketide_Oxido-like"/>
</dbReference>
<gene>
    <name evidence="2" type="ORF">GOHSU_04_01460</name>
</gene>
<dbReference type="STRING" id="1121927.GOHSU_04_01460"/>
<organism evidence="2 3">
    <name type="scientific">Gordonia hirsuta DSM 44140 = NBRC 16056</name>
    <dbReference type="NCBI Taxonomy" id="1121927"/>
    <lineage>
        <taxon>Bacteria</taxon>
        <taxon>Bacillati</taxon>
        <taxon>Actinomycetota</taxon>
        <taxon>Actinomycetes</taxon>
        <taxon>Mycobacteriales</taxon>
        <taxon>Gordoniaceae</taxon>
        <taxon>Gordonia</taxon>
    </lineage>
</organism>
<dbReference type="InterPro" id="IPR036291">
    <property type="entry name" value="NAD(P)-bd_dom_sf"/>
</dbReference>
<reference evidence="2 3" key="1">
    <citation type="submission" date="2012-12" db="EMBL/GenBank/DDBJ databases">
        <title>Whole genome shotgun sequence of Gordonia hirsuta NBRC 16056.</title>
        <authorList>
            <person name="Isaki-Nakamura S."/>
            <person name="Hosoyama A."/>
            <person name="Tsuchikane K."/>
            <person name="Katsumata H."/>
            <person name="Baba S."/>
            <person name="Yamazaki S."/>
            <person name="Fujita N."/>
        </authorList>
    </citation>
    <scope>NUCLEOTIDE SEQUENCE [LARGE SCALE GENOMIC DNA]</scope>
    <source>
        <strain evidence="2 3">NBRC 16056</strain>
    </source>
</reference>
<comment type="caution">
    <text evidence="2">The sequence shown here is derived from an EMBL/GenBank/DDBJ whole genome shotgun (WGS) entry which is preliminary data.</text>
</comment>
<dbReference type="RefSeq" id="WP_005936163.1">
    <property type="nucleotide sequence ID" value="NZ_ATVK01000041.1"/>
</dbReference>
<dbReference type="Proteomes" id="UP000053405">
    <property type="component" value="Unassembled WGS sequence"/>
</dbReference>
<dbReference type="GO" id="GO:0004074">
    <property type="term" value="F:biliverdin reductase [NAD(P)H] activity"/>
    <property type="evidence" value="ECO:0007669"/>
    <property type="project" value="TreeGrafter"/>
</dbReference>
<dbReference type="PANTHER" id="PTHR43355">
    <property type="entry name" value="FLAVIN REDUCTASE (NADPH)"/>
    <property type="match status" value="1"/>
</dbReference>
<proteinExistence type="predicted"/>
<dbReference type="PANTHER" id="PTHR43355:SF2">
    <property type="entry name" value="FLAVIN REDUCTASE (NADPH)"/>
    <property type="match status" value="1"/>
</dbReference>
<accession>L7L894</accession>
<sequence length="217" mass="22306">MKIAILGATGNLGSHALTAAVDAGHSVVTYARRPEAVQQRDGVTVIDGELDDTAALTAAVAGTDALIVSLTGPMKDKTFTQRTLPGILTAARDGGVGRVVLVSAFGAGDTAAKASPFARLIYRTALKGFFDDKATAEQLLPAAGVSYTLVYPVNLKEAAARESAAIEPLDQVSRVPGLPTLPFANAGRALVTIATNPATKGQRLLVTTATGWKPVGR</sequence>
<evidence type="ECO:0000313" key="3">
    <source>
        <dbReference type="Proteomes" id="UP000053405"/>
    </source>
</evidence>
<dbReference type="SUPFAM" id="SSF51735">
    <property type="entry name" value="NAD(P)-binding Rossmann-fold domains"/>
    <property type="match status" value="1"/>
</dbReference>
<dbReference type="eggNOG" id="COG0702">
    <property type="taxonomic scope" value="Bacteria"/>
</dbReference>
<keyword evidence="3" id="KW-1185">Reference proteome</keyword>
<protein>
    <recommendedName>
        <fullName evidence="1">NAD(P)-binding domain-containing protein</fullName>
    </recommendedName>
</protein>
<dbReference type="InterPro" id="IPR016040">
    <property type="entry name" value="NAD(P)-bd_dom"/>
</dbReference>
<dbReference type="AlphaFoldDB" id="L7L894"/>
<feature type="domain" description="NAD(P)-binding" evidence="1">
    <location>
        <begin position="7"/>
        <end position="172"/>
    </location>
</feature>
<evidence type="ECO:0000259" key="1">
    <source>
        <dbReference type="Pfam" id="PF13460"/>
    </source>
</evidence>
<evidence type="ECO:0000313" key="2">
    <source>
        <dbReference type="EMBL" id="GAC56277.1"/>
    </source>
</evidence>